<keyword evidence="1" id="KW-1015">Disulfide bond</keyword>
<evidence type="ECO:0000313" key="5">
    <source>
        <dbReference type="Proteomes" id="UP000823612"/>
    </source>
</evidence>
<dbReference type="NCBIfam" id="TIGR04183">
    <property type="entry name" value="Por_Secre_tail"/>
    <property type="match status" value="1"/>
</dbReference>
<organism evidence="4 5">
    <name type="scientific">Candidatus Pullibacteroides excrementavium</name>
    <dbReference type="NCBI Taxonomy" id="2840905"/>
    <lineage>
        <taxon>Bacteria</taxon>
        <taxon>Pseudomonadati</taxon>
        <taxon>Bacteroidota</taxon>
        <taxon>Bacteroidia</taxon>
        <taxon>Bacteroidales</taxon>
        <taxon>Candidatus Pullibacteroides</taxon>
    </lineage>
</organism>
<dbReference type="Pfam" id="PF00754">
    <property type="entry name" value="F5_F8_type_C"/>
    <property type="match status" value="1"/>
</dbReference>
<feature type="domain" description="F5/8 type C" evidence="3">
    <location>
        <begin position="8"/>
        <end position="169"/>
    </location>
</feature>
<dbReference type="SUPFAM" id="SSF49742">
    <property type="entry name" value="PHM/PNGase F"/>
    <property type="match status" value="2"/>
</dbReference>
<dbReference type="Gene3D" id="2.60.120.230">
    <property type="match status" value="2"/>
</dbReference>
<dbReference type="SUPFAM" id="SSF49785">
    <property type="entry name" value="Galactose-binding domain-like"/>
    <property type="match status" value="1"/>
</dbReference>
<dbReference type="Pfam" id="PF18962">
    <property type="entry name" value="Por_Secre_tail"/>
    <property type="match status" value="1"/>
</dbReference>
<comment type="caution">
    <text evidence="4">The sequence shown here is derived from an EMBL/GenBank/DDBJ whole genome shotgun (WGS) entry which is preliminary data.</text>
</comment>
<dbReference type="InterPro" id="IPR008977">
    <property type="entry name" value="PHM/PNGase_F_dom_sf"/>
</dbReference>
<proteinExistence type="predicted"/>
<dbReference type="AlphaFoldDB" id="A0A9D9H3G4"/>
<name>A0A9D9H3G4_9BACT</name>
<dbReference type="Gene3D" id="2.60.120.260">
    <property type="entry name" value="Galactose-binding domain-like"/>
    <property type="match status" value="1"/>
</dbReference>
<gene>
    <name evidence="4" type="ORF">IAB08_08655</name>
</gene>
<feature type="chain" id="PRO_5039547179" evidence="2">
    <location>
        <begin position="23"/>
        <end position="770"/>
    </location>
</feature>
<dbReference type="InterPro" id="IPR014784">
    <property type="entry name" value="Cu2_ascorb_mOase-like_C"/>
</dbReference>
<evidence type="ECO:0000313" key="4">
    <source>
        <dbReference type="EMBL" id="MBO8433343.1"/>
    </source>
</evidence>
<dbReference type="InterPro" id="IPR000421">
    <property type="entry name" value="FA58C"/>
</dbReference>
<dbReference type="InterPro" id="IPR008979">
    <property type="entry name" value="Galactose-bd-like_sf"/>
</dbReference>
<sequence>MKKKLLFFVTALLGLAFSGLKAQPKTIPASEYRVLFINSQSASDTVGKAFDGDSATWWAVNTAIAKPLPACLILDLGQSYKVCGISYLCNPQNYEDKLSAYSVYVNNDTAEWGEPQAASRIYWPASTDVAGKDLLFGAVEGRYVRVVYEDNTNTWNNAIQTAELRVLANDTVALGRKNQVLDIPALPDLVSAADTTPLRAEASSGLAVEFRLVSGPAKIEWIDSAYSLVCEGTEGVAVVEAVQAGDEAFYPVSYTFALQIEQPAAYGVQLHTPLVEEEPIVMPSDTLYYLLQARAEIGSTFNEIEGIEFSVDGEGLESTFNPENGLAQARFYPGKYGEFDVAIKAWASNGRDTVVHRHLKVDSARDSRVVRSFEHLVINYPEPGRTNGGVYVFPQHAGSYQSIVARMDVSCPDVEGGCDDWDRVAWIEIQTPDGQWREIIRYTTAFGVPCYHSLDVTDFSSWLQGEVPMRMFVDTWGTGGYSVTLDFEFIKGMPQYLYTGITPLWNGNFMFGDPADLQPLDTLDVELDGDIAALNLKVVTTGHGWGDNNTSNAAEFYRAEHHIYANEEVFEHAPWMQCNPNPDTCLLQRGTWQYNRAGWCPGAIAPGYNYNLTPLADAGHLQMKFIFEEDYVDRCHPNNPECESGVTCADCMDTYNPQYYIASYLISYYDKMYDSLPSASNESVGSKEELHFTAYPNPATDRFFVQTYGETGRGGLQVIGLDGKVWHSYVFNSGVELNGREFPVWDMPQGVYVIRIQTERQNGIYKIVVQ</sequence>
<feature type="signal peptide" evidence="2">
    <location>
        <begin position="1"/>
        <end position="22"/>
    </location>
</feature>
<reference evidence="4" key="2">
    <citation type="journal article" date="2021" name="PeerJ">
        <title>Extensive microbial diversity within the chicken gut microbiome revealed by metagenomics and culture.</title>
        <authorList>
            <person name="Gilroy R."/>
            <person name="Ravi A."/>
            <person name="Getino M."/>
            <person name="Pursley I."/>
            <person name="Horton D.L."/>
            <person name="Alikhan N.F."/>
            <person name="Baker D."/>
            <person name="Gharbi K."/>
            <person name="Hall N."/>
            <person name="Watson M."/>
            <person name="Adriaenssens E.M."/>
            <person name="Foster-Nyarko E."/>
            <person name="Jarju S."/>
            <person name="Secka A."/>
            <person name="Antonio M."/>
            <person name="Oren A."/>
            <person name="Chaudhuri R.R."/>
            <person name="La Ragione R."/>
            <person name="Hildebrand F."/>
            <person name="Pallen M.J."/>
        </authorList>
    </citation>
    <scope>NUCLEOTIDE SEQUENCE</scope>
    <source>
        <strain evidence="4">2889</strain>
    </source>
</reference>
<evidence type="ECO:0000256" key="1">
    <source>
        <dbReference type="ARBA" id="ARBA00023157"/>
    </source>
</evidence>
<dbReference type="InterPro" id="IPR015197">
    <property type="entry name" value="PngaseF_C"/>
</dbReference>
<dbReference type="Pfam" id="PF09113">
    <property type="entry name" value="N-glycanase_C"/>
    <property type="match status" value="1"/>
</dbReference>
<protein>
    <submittedName>
        <fullName evidence="4">Discoidin domain-containing protein</fullName>
    </submittedName>
</protein>
<evidence type="ECO:0000256" key="2">
    <source>
        <dbReference type="SAM" id="SignalP"/>
    </source>
</evidence>
<dbReference type="PROSITE" id="PS50022">
    <property type="entry name" value="FA58C_3"/>
    <property type="match status" value="1"/>
</dbReference>
<dbReference type="Proteomes" id="UP000823612">
    <property type="component" value="Unassembled WGS sequence"/>
</dbReference>
<dbReference type="EMBL" id="JADIMZ010000128">
    <property type="protein sequence ID" value="MBO8433343.1"/>
    <property type="molecule type" value="Genomic_DNA"/>
</dbReference>
<accession>A0A9D9H3G4</accession>
<dbReference type="GO" id="GO:0016715">
    <property type="term" value="F:oxidoreductase activity, acting on paired donors, with incorporation or reduction of molecular oxygen, reduced ascorbate as one donor, and incorporation of one atom of oxygen"/>
    <property type="evidence" value="ECO:0007669"/>
    <property type="project" value="InterPro"/>
</dbReference>
<reference evidence="4" key="1">
    <citation type="submission" date="2020-10" db="EMBL/GenBank/DDBJ databases">
        <authorList>
            <person name="Gilroy R."/>
        </authorList>
    </citation>
    <scope>NUCLEOTIDE SEQUENCE</scope>
    <source>
        <strain evidence="4">2889</strain>
    </source>
</reference>
<evidence type="ECO:0000259" key="3">
    <source>
        <dbReference type="PROSITE" id="PS50022"/>
    </source>
</evidence>
<keyword evidence="2" id="KW-0732">Signal</keyword>
<dbReference type="InterPro" id="IPR026444">
    <property type="entry name" value="Secre_tail"/>
</dbReference>